<gene>
    <name evidence="2" type="ORF">SAMN04487772_11844</name>
</gene>
<sequence>MKILLLGGAGFVGTCLTQKLIETGDDVSVIDLQADKKIEGTKYYVFDCMEQDRFVEVIENTKYDVVVDFCCMDVAHMEMILPILNETSLHYILCSTVSVYDFEKELIYPINEDAVKKDRDSLEYGAEKAQCEDILIEGAKSFNYTIIRPCYIYGLDCQNNRFEFIIDKIVKEEPVVLSHEPESVFPLLHVEDLANAIIKMRKNENVFEQVVNICPDELISLKKFVKLIASYENKNYELIFDKEKKTFINKLYDFSICFSNEKLKCLIGWKPEIKLYDGFKQVYESRKDIIGE</sequence>
<organism evidence="2 3">
    <name type="scientific">[Clostridium] polysaccharolyticum</name>
    <dbReference type="NCBI Taxonomy" id="29364"/>
    <lineage>
        <taxon>Bacteria</taxon>
        <taxon>Bacillati</taxon>
        <taxon>Bacillota</taxon>
        <taxon>Clostridia</taxon>
        <taxon>Lachnospirales</taxon>
        <taxon>Lachnospiraceae</taxon>
    </lineage>
</organism>
<accession>A0A1I0E483</accession>
<dbReference type="Gene3D" id="3.40.50.720">
    <property type="entry name" value="NAD(P)-binding Rossmann-like Domain"/>
    <property type="match status" value="1"/>
</dbReference>
<feature type="domain" description="NAD-dependent epimerase/dehydratase" evidence="1">
    <location>
        <begin position="3"/>
        <end position="214"/>
    </location>
</feature>
<evidence type="ECO:0000259" key="1">
    <source>
        <dbReference type="Pfam" id="PF01370"/>
    </source>
</evidence>
<evidence type="ECO:0000313" key="2">
    <source>
        <dbReference type="EMBL" id="SET39787.1"/>
    </source>
</evidence>
<dbReference type="PANTHER" id="PTHR43245">
    <property type="entry name" value="BIFUNCTIONAL POLYMYXIN RESISTANCE PROTEIN ARNA"/>
    <property type="match status" value="1"/>
</dbReference>
<keyword evidence="3" id="KW-1185">Reference proteome</keyword>
<dbReference type="Proteomes" id="UP000199800">
    <property type="component" value="Unassembled WGS sequence"/>
</dbReference>
<dbReference type="AlphaFoldDB" id="A0A1I0E483"/>
<dbReference type="STRING" id="29364.SAMN04487772_11844"/>
<protein>
    <submittedName>
        <fullName evidence="2">Nucleoside-diphosphate-sugar epimerase</fullName>
    </submittedName>
</protein>
<reference evidence="2 3" key="1">
    <citation type="submission" date="2016-10" db="EMBL/GenBank/DDBJ databases">
        <authorList>
            <person name="de Groot N.N."/>
        </authorList>
    </citation>
    <scope>NUCLEOTIDE SEQUENCE [LARGE SCALE GENOMIC DNA]</scope>
    <source>
        <strain evidence="2 3">DSM 1801</strain>
    </source>
</reference>
<dbReference type="InterPro" id="IPR036291">
    <property type="entry name" value="NAD(P)-bd_dom_sf"/>
</dbReference>
<dbReference type="PANTHER" id="PTHR43245:SF13">
    <property type="entry name" value="UDP-D-APIOSE_UDP-D-XYLOSE SYNTHASE 2"/>
    <property type="match status" value="1"/>
</dbReference>
<name>A0A1I0E483_9FIRM</name>
<dbReference type="RefSeq" id="WP_177180762.1">
    <property type="nucleotide sequence ID" value="NZ_FOHN01000018.1"/>
</dbReference>
<dbReference type="EMBL" id="FOHN01000018">
    <property type="protein sequence ID" value="SET39787.1"/>
    <property type="molecule type" value="Genomic_DNA"/>
</dbReference>
<dbReference type="Pfam" id="PF01370">
    <property type="entry name" value="Epimerase"/>
    <property type="match status" value="1"/>
</dbReference>
<proteinExistence type="predicted"/>
<dbReference type="SUPFAM" id="SSF51735">
    <property type="entry name" value="NAD(P)-binding Rossmann-fold domains"/>
    <property type="match status" value="1"/>
</dbReference>
<dbReference type="InterPro" id="IPR001509">
    <property type="entry name" value="Epimerase_deHydtase"/>
</dbReference>
<dbReference type="InterPro" id="IPR050177">
    <property type="entry name" value="Lipid_A_modif_metabolic_enz"/>
</dbReference>
<evidence type="ECO:0000313" key="3">
    <source>
        <dbReference type="Proteomes" id="UP000199800"/>
    </source>
</evidence>